<sequence>MSEPEQAGVPSKEPKVIKRYTNRKLYDTVESRYVTLDEIAAMIKEGVEVQIVDNRTKEDLTSVTLAQIIFEEEKKRNRMPLTVLREIIRHPGESLTDFIQKAVTPRVASIREEAESRLDKLLRREDKQEGEPTPAEQPAEQQPPEEATNAAAGPGGAAELLKASQRALEDWQRKIDERVKHVVENLAGNLPALGRDMAVLTQRLAELEKKLDELEKKSPQNPQ</sequence>
<feature type="compositionally biased region" description="Basic and acidic residues" evidence="2">
    <location>
        <begin position="118"/>
        <end position="130"/>
    </location>
</feature>
<reference evidence="4 5" key="1">
    <citation type="submission" date="2019-08" db="EMBL/GenBank/DDBJ databases">
        <title>Archangium and Cystobacter genomes.</title>
        <authorList>
            <person name="Chen I.-C.K."/>
            <person name="Wielgoss S."/>
        </authorList>
    </citation>
    <scope>NUCLEOTIDE SEQUENCE [LARGE SCALE GENOMIC DNA]</scope>
    <source>
        <strain evidence="4 5">Cbm 6</strain>
    </source>
</reference>
<feature type="coiled-coil region" evidence="1">
    <location>
        <begin position="190"/>
        <end position="217"/>
    </location>
</feature>
<dbReference type="EMBL" id="CP043494">
    <property type="protein sequence ID" value="WNG44941.1"/>
    <property type="molecule type" value="Genomic_DNA"/>
</dbReference>
<keyword evidence="5" id="KW-1185">Reference proteome</keyword>
<organism evidence="4 5">
    <name type="scientific">Archangium minus</name>
    <dbReference type="NCBI Taxonomy" id="83450"/>
    <lineage>
        <taxon>Bacteria</taxon>
        <taxon>Pseudomonadati</taxon>
        <taxon>Myxococcota</taxon>
        <taxon>Myxococcia</taxon>
        <taxon>Myxococcales</taxon>
        <taxon>Cystobacterineae</taxon>
        <taxon>Archangiaceae</taxon>
        <taxon>Archangium</taxon>
    </lineage>
</organism>
<keyword evidence="1" id="KW-0175">Coiled coil</keyword>
<feature type="region of interest" description="Disordered" evidence="2">
    <location>
        <begin position="118"/>
        <end position="155"/>
    </location>
</feature>
<evidence type="ECO:0000256" key="1">
    <source>
        <dbReference type="SAM" id="Coils"/>
    </source>
</evidence>
<feature type="compositionally biased region" description="Low complexity" evidence="2">
    <location>
        <begin position="131"/>
        <end position="152"/>
    </location>
</feature>
<evidence type="ECO:0000259" key="3">
    <source>
        <dbReference type="Pfam" id="PF07879"/>
    </source>
</evidence>
<feature type="domain" description="PHA accumulation regulator DNA-binding N-terminal" evidence="3">
    <location>
        <begin position="16"/>
        <end position="75"/>
    </location>
</feature>
<evidence type="ECO:0000256" key="2">
    <source>
        <dbReference type="SAM" id="MobiDB-lite"/>
    </source>
</evidence>
<proteinExistence type="predicted"/>
<name>A0ABY9WMA4_9BACT</name>
<dbReference type="RefSeq" id="WP_395818755.1">
    <property type="nucleotide sequence ID" value="NZ_CP043494.1"/>
</dbReference>
<dbReference type="Proteomes" id="UP001611383">
    <property type="component" value="Chromosome"/>
</dbReference>
<dbReference type="Pfam" id="PF07879">
    <property type="entry name" value="PHB_acc_N"/>
    <property type="match status" value="1"/>
</dbReference>
<evidence type="ECO:0000313" key="4">
    <source>
        <dbReference type="EMBL" id="WNG44941.1"/>
    </source>
</evidence>
<accession>A0ABY9WMA4</accession>
<gene>
    <name evidence="4" type="ORF">F0U60_13170</name>
</gene>
<protein>
    <submittedName>
        <fullName evidence="4">Transcriptional regulator</fullName>
    </submittedName>
</protein>
<dbReference type="InterPro" id="IPR012909">
    <property type="entry name" value="PHA_DNA-bd_N"/>
</dbReference>
<evidence type="ECO:0000313" key="5">
    <source>
        <dbReference type="Proteomes" id="UP001611383"/>
    </source>
</evidence>